<reference evidence="9 10" key="2">
    <citation type="submission" date="2018-04" db="EMBL/GenBank/DDBJ databases">
        <title>Thauera lacus sp. nov., isolated from an saline lake in Inner Mongolia, China.</title>
        <authorList>
            <person name="Liang Q.-Y."/>
        </authorList>
    </citation>
    <scope>NUCLEOTIDE SEQUENCE [LARGE SCALE GENOMIC DNA]</scope>
    <source>
        <strain evidence="9 10">D20</strain>
    </source>
</reference>
<evidence type="ECO:0000313" key="9">
    <source>
        <dbReference type="EMBL" id="PTD97548.1"/>
    </source>
</evidence>
<dbReference type="InterPro" id="IPR011639">
    <property type="entry name" value="MethylTrfase_TaqI-like_dom"/>
</dbReference>
<dbReference type="Pfam" id="PF07669">
    <property type="entry name" value="Eco57I"/>
    <property type="match status" value="1"/>
</dbReference>
<dbReference type="InterPro" id="IPR050953">
    <property type="entry name" value="N4_N6_ade-DNA_methylase"/>
</dbReference>
<dbReference type="Gene3D" id="3.40.50.150">
    <property type="entry name" value="Vaccinia Virus protein VP39"/>
    <property type="match status" value="1"/>
</dbReference>
<dbReference type="GO" id="GO:0009307">
    <property type="term" value="P:DNA restriction-modification system"/>
    <property type="evidence" value="ECO:0007669"/>
    <property type="project" value="UniProtKB-KW"/>
</dbReference>
<keyword evidence="10" id="KW-1185">Reference proteome</keyword>
<keyword evidence="3 9" id="KW-0808">Transferase</keyword>
<name>A0A2T4IIF8_9RHOO</name>
<feature type="domain" description="Type II methyltransferase M.TaqI-like" evidence="8">
    <location>
        <begin position="77"/>
        <end position="177"/>
    </location>
</feature>
<dbReference type="SUPFAM" id="SSF53335">
    <property type="entry name" value="S-adenosyl-L-methionine-dependent methyltransferases"/>
    <property type="match status" value="1"/>
</dbReference>
<dbReference type="PANTHER" id="PTHR33841:SF6">
    <property type="entry name" value="TYPE II METHYLTRANSFERASE M.HINDII"/>
    <property type="match status" value="1"/>
</dbReference>
<comment type="caution">
    <text evidence="9">The sequence shown here is derived from an EMBL/GenBank/DDBJ whole genome shotgun (WGS) entry which is preliminary data.</text>
</comment>
<dbReference type="PANTHER" id="PTHR33841">
    <property type="entry name" value="DNA METHYLTRANSFERASE YEEA-RELATED"/>
    <property type="match status" value="1"/>
</dbReference>
<dbReference type="InterPro" id="IPR002052">
    <property type="entry name" value="DNA_methylase_N6_adenine_CS"/>
</dbReference>
<evidence type="ECO:0000256" key="1">
    <source>
        <dbReference type="ARBA" id="ARBA00011900"/>
    </source>
</evidence>
<dbReference type="AlphaFoldDB" id="A0A2T4IIF8"/>
<evidence type="ECO:0000256" key="5">
    <source>
        <dbReference type="ARBA" id="ARBA00022747"/>
    </source>
</evidence>
<evidence type="ECO:0000256" key="3">
    <source>
        <dbReference type="ARBA" id="ARBA00022679"/>
    </source>
</evidence>
<keyword evidence="6" id="KW-0238">DNA-binding</keyword>
<keyword evidence="2 9" id="KW-0489">Methyltransferase</keyword>
<dbReference type="CDD" id="cd02440">
    <property type="entry name" value="AdoMet_MTases"/>
    <property type="match status" value="1"/>
</dbReference>
<evidence type="ECO:0000256" key="2">
    <source>
        <dbReference type="ARBA" id="ARBA00022603"/>
    </source>
</evidence>
<gene>
    <name evidence="9" type="ORF">C8261_02375</name>
</gene>
<evidence type="ECO:0000256" key="4">
    <source>
        <dbReference type="ARBA" id="ARBA00022691"/>
    </source>
</evidence>
<dbReference type="GO" id="GO:0032259">
    <property type="term" value="P:methylation"/>
    <property type="evidence" value="ECO:0007669"/>
    <property type="project" value="UniProtKB-KW"/>
</dbReference>
<evidence type="ECO:0000313" key="10">
    <source>
        <dbReference type="Proteomes" id="UP000241193"/>
    </source>
</evidence>
<evidence type="ECO:0000259" key="8">
    <source>
        <dbReference type="Pfam" id="PF07669"/>
    </source>
</evidence>
<evidence type="ECO:0000256" key="7">
    <source>
        <dbReference type="ARBA" id="ARBA00047942"/>
    </source>
</evidence>
<keyword evidence="5" id="KW-0680">Restriction system</keyword>
<dbReference type="OrthoDB" id="32195at2"/>
<dbReference type="PRINTS" id="PR00507">
    <property type="entry name" value="N12N6MTFRASE"/>
</dbReference>
<organism evidence="9 10">
    <name type="scientific">Pseudothauera lacus</name>
    <dbReference type="NCBI Taxonomy" id="2136175"/>
    <lineage>
        <taxon>Bacteria</taxon>
        <taxon>Pseudomonadati</taxon>
        <taxon>Pseudomonadota</taxon>
        <taxon>Betaproteobacteria</taxon>
        <taxon>Rhodocyclales</taxon>
        <taxon>Zoogloeaceae</taxon>
        <taxon>Pseudothauera</taxon>
    </lineage>
</organism>
<dbReference type="EMBL" id="PZKC01000002">
    <property type="protein sequence ID" value="PTD97548.1"/>
    <property type="molecule type" value="Genomic_DNA"/>
</dbReference>
<evidence type="ECO:0000256" key="6">
    <source>
        <dbReference type="ARBA" id="ARBA00023125"/>
    </source>
</evidence>
<dbReference type="EC" id="2.1.1.72" evidence="1"/>
<comment type="catalytic activity">
    <reaction evidence="7">
        <text>a 2'-deoxyadenosine in DNA + S-adenosyl-L-methionine = an N(6)-methyl-2'-deoxyadenosine in DNA + S-adenosyl-L-homocysteine + H(+)</text>
        <dbReference type="Rhea" id="RHEA:15197"/>
        <dbReference type="Rhea" id="RHEA-COMP:12418"/>
        <dbReference type="Rhea" id="RHEA-COMP:12419"/>
        <dbReference type="ChEBI" id="CHEBI:15378"/>
        <dbReference type="ChEBI" id="CHEBI:57856"/>
        <dbReference type="ChEBI" id="CHEBI:59789"/>
        <dbReference type="ChEBI" id="CHEBI:90615"/>
        <dbReference type="ChEBI" id="CHEBI:90616"/>
        <dbReference type="EC" id="2.1.1.72"/>
    </reaction>
</comment>
<proteinExistence type="predicted"/>
<dbReference type="GO" id="GO:0003677">
    <property type="term" value="F:DNA binding"/>
    <property type="evidence" value="ECO:0007669"/>
    <property type="project" value="UniProtKB-KW"/>
</dbReference>
<accession>A0A2T4IIF8</accession>
<dbReference type="InterPro" id="IPR029063">
    <property type="entry name" value="SAM-dependent_MTases_sf"/>
</dbReference>
<dbReference type="Proteomes" id="UP000241193">
    <property type="component" value="Unassembled WGS sequence"/>
</dbReference>
<sequence>MPEPAQQSGLGLMDVATFGQVFTPEAVVGAMLALRQRAGRVLEPSCGDGAFLGRLPGAVGIELDAGHCPAGALNIDFFAYPDSEKFDTIIGNPPYVRFQDILPETRRRLASAHFDGRSNLYLFFIEKCLRHLAPGGELIFITPRDFLKATSAVRLNRLLYQQGSITHAIELGDARVFDGALPNCLIWRFEKDCGERRMQVAELGSGDDVAALLADPPWQERHFVEAGGHLMFARGDYPLHLGDVAMVKVGAVSGADEVYEDILQGNRDFVCSSTVATGRTRRMIWVDPGDPPPHALLPYKARLIARKVQKFDERNWWQWGRGYYQSERPRVYVNGRTRQPAPFFLHPCTHYDGAVLAIFPHCEDIDLAAFRDALNAVDWADLGFVCDGRFLFTQRSLAHAPLPEHFRRFLPEKG</sequence>
<dbReference type="PROSITE" id="PS00092">
    <property type="entry name" value="N6_MTASE"/>
    <property type="match status" value="1"/>
</dbReference>
<keyword evidence="4" id="KW-0949">S-adenosyl-L-methionine</keyword>
<protein>
    <recommendedName>
        <fullName evidence="1">site-specific DNA-methyltransferase (adenine-specific)</fullName>
        <ecNumber evidence="1">2.1.1.72</ecNumber>
    </recommendedName>
</protein>
<reference evidence="9 10" key="1">
    <citation type="submission" date="2018-03" db="EMBL/GenBank/DDBJ databases">
        <authorList>
            <person name="Keele B.F."/>
        </authorList>
    </citation>
    <scope>NUCLEOTIDE SEQUENCE [LARGE SCALE GENOMIC DNA]</scope>
    <source>
        <strain evidence="9 10">D20</strain>
    </source>
</reference>
<dbReference type="GO" id="GO:0009007">
    <property type="term" value="F:site-specific DNA-methyltransferase (adenine-specific) activity"/>
    <property type="evidence" value="ECO:0007669"/>
    <property type="project" value="UniProtKB-EC"/>
</dbReference>